<organism evidence="9 10">
    <name type="scientific">Bathycoccus prasinos</name>
    <dbReference type="NCBI Taxonomy" id="41875"/>
    <lineage>
        <taxon>Eukaryota</taxon>
        <taxon>Viridiplantae</taxon>
        <taxon>Chlorophyta</taxon>
        <taxon>Mamiellophyceae</taxon>
        <taxon>Mamiellales</taxon>
        <taxon>Bathycoccaceae</taxon>
        <taxon>Bathycoccus</taxon>
    </lineage>
</organism>
<keyword evidence="5 7" id="KW-0472">Membrane</keyword>
<dbReference type="GO" id="GO:0006820">
    <property type="term" value="P:monoatomic anion transport"/>
    <property type="evidence" value="ECO:0007669"/>
    <property type="project" value="InterPro"/>
</dbReference>
<comment type="similarity">
    <text evidence="2">Belongs to the anion exchanger (TC 2.A.31.3) family.</text>
</comment>
<feature type="transmembrane region" description="Helical" evidence="7">
    <location>
        <begin position="450"/>
        <end position="470"/>
    </location>
</feature>
<feature type="region of interest" description="Disordered" evidence="6">
    <location>
        <begin position="1"/>
        <end position="115"/>
    </location>
</feature>
<feature type="compositionally biased region" description="Polar residues" evidence="6">
    <location>
        <begin position="91"/>
        <end position="104"/>
    </location>
</feature>
<dbReference type="OrthoDB" id="1735926at2759"/>
<feature type="transmembrane region" description="Helical" evidence="7">
    <location>
        <begin position="855"/>
        <end position="875"/>
    </location>
</feature>
<evidence type="ECO:0000256" key="6">
    <source>
        <dbReference type="SAM" id="MobiDB-lite"/>
    </source>
</evidence>
<dbReference type="PANTHER" id="PTHR11453">
    <property type="entry name" value="ANION EXCHANGE PROTEIN"/>
    <property type="match status" value="1"/>
</dbReference>
<accession>K8EQ37</accession>
<feature type="domain" description="Bicarbonate transporter-like transmembrane" evidence="8">
    <location>
        <begin position="593"/>
        <end position="925"/>
    </location>
</feature>
<feature type="transmembrane region" description="Helical" evidence="7">
    <location>
        <begin position="804"/>
        <end position="823"/>
    </location>
</feature>
<keyword evidence="10" id="KW-1185">Reference proteome</keyword>
<evidence type="ECO:0000256" key="4">
    <source>
        <dbReference type="ARBA" id="ARBA00022989"/>
    </source>
</evidence>
<evidence type="ECO:0000256" key="3">
    <source>
        <dbReference type="ARBA" id="ARBA00022692"/>
    </source>
</evidence>
<evidence type="ECO:0000313" key="10">
    <source>
        <dbReference type="Proteomes" id="UP000198341"/>
    </source>
</evidence>
<dbReference type="PRINTS" id="PR01231">
    <property type="entry name" value="HCO3TRNSPORT"/>
</dbReference>
<dbReference type="GO" id="GO:0005886">
    <property type="term" value="C:plasma membrane"/>
    <property type="evidence" value="ECO:0007669"/>
    <property type="project" value="TreeGrafter"/>
</dbReference>
<gene>
    <name evidence="9" type="ORF">Bathy01g05960</name>
</gene>
<feature type="transmembrane region" description="Helical" evidence="7">
    <location>
        <begin position="528"/>
        <end position="548"/>
    </location>
</feature>
<name>K8EQ37_9CHLO</name>
<dbReference type="eggNOG" id="KOG1172">
    <property type="taxonomic scope" value="Eukaryota"/>
</dbReference>
<evidence type="ECO:0000256" key="7">
    <source>
        <dbReference type="SAM" id="Phobius"/>
    </source>
</evidence>
<sequence>MEDKEAEEEKGGEERRGEERTKGKEEDKEGLKTRTKDENLLVLETTTAEKEEKRDDDGELRNAAASNHVVLAMTSPIKRRFTQESVDDDQNISVTEDSSNSSRSGLIAEESVQEEGGEAGEQMIFYRVFARLQKKDLRKERSAANDLKFISRVGLGEDDDGGRMRLVEARSRSEKLDAVLLLDVDDENVASEAAAETGEGESAEKTSIKTLRDVVKKMVEKAKTHFDDNSSDESAALISSIFLDDAMNSSVATASVQSNGALIIPVSAKTCVLKSARLVIIARAKEWLKVSFSPLPFNNNNNNNRNGYKFVVLVITDAYAMHKQTKNALATSGTIATLFSDEEFYFEALAAGSVSEFREAMCRFLYRHGGDDDGNGQPQERTFSLLETTLIEEEADREQRKAIQRRCCSNISFFARISDDFHRVVKKRYWSDFADAFKDAPTFFRALNTIVWLFFNTTVPCLAVGLVFTIDSDERIGLESFLTSEALANVAFSLFGGQSALVFRITGPTLAFLQVVRITASRLNAHMVTFYSIVALVSGLSSMLFASFSGASLIKYVGRFFAECLRMFVAVIFMYSSINAMRNKGMQSAETVSEFLKYFILHIGTFSLSRKIQSIKTSPFLKTTIRKVLSDLAPAIGLLVFTGVSYIAPDVPVDRVHDERYKLSGTMWPTYTPARYSEMKDNPKSVLVACFCGVSLAVQVFFESQISAVLSNRPENKLKKGKSYHYDYFIVGVINALQGLFGLPIAIPSLPHSPIHARISSLSVEYQEDYVAKTHIISATENGRFTNLCASLLRLLSLWVFRHALYGEIPVAAISGFLLYMGYTSLEDNDIWKRFLLMFTQREQVNHRAEESFRFVRLGVINAYTILQILSFAVVFTVSRSTDFDKNTVLPVATFYPFLFILIIVFATYVLPIFFAEKDLRVLTKVTRRLVSPLFC</sequence>
<dbReference type="AlphaFoldDB" id="K8EQ37"/>
<evidence type="ECO:0000259" key="8">
    <source>
        <dbReference type="Pfam" id="PF00955"/>
    </source>
</evidence>
<feature type="transmembrane region" description="Helical" evidence="7">
    <location>
        <begin position="895"/>
        <end position="915"/>
    </location>
</feature>
<dbReference type="KEGG" id="bpg:Bathy01g05960"/>
<dbReference type="PANTHER" id="PTHR11453:SF127">
    <property type="entry name" value="SOLUTE CARRIER FAMILY 4 MEMBER 11"/>
    <property type="match status" value="1"/>
</dbReference>
<keyword evidence="4 7" id="KW-1133">Transmembrane helix</keyword>
<dbReference type="EMBL" id="FO082278">
    <property type="protein sequence ID" value="CCO14520.1"/>
    <property type="molecule type" value="Genomic_DNA"/>
</dbReference>
<dbReference type="RefSeq" id="XP_007515641.1">
    <property type="nucleotide sequence ID" value="XM_007515579.1"/>
</dbReference>
<feature type="transmembrane region" description="Helical" evidence="7">
    <location>
        <begin position="560"/>
        <end position="578"/>
    </location>
</feature>
<reference evidence="9 10" key="1">
    <citation type="submission" date="2011-10" db="EMBL/GenBank/DDBJ databases">
        <authorList>
            <person name="Genoscope - CEA"/>
        </authorList>
    </citation>
    <scope>NUCLEOTIDE SEQUENCE [LARGE SCALE GENOMIC DNA]</scope>
    <source>
        <strain evidence="9 10">RCC 1105</strain>
    </source>
</reference>
<dbReference type="GeneID" id="19018331"/>
<evidence type="ECO:0000313" key="9">
    <source>
        <dbReference type="EMBL" id="CCO14520.1"/>
    </source>
</evidence>
<comment type="subcellular location">
    <subcellularLocation>
        <location evidence="1">Membrane</location>
        <topology evidence="1">Multi-pass membrane protein</topology>
    </subcellularLocation>
</comment>
<evidence type="ECO:0000256" key="1">
    <source>
        <dbReference type="ARBA" id="ARBA00004141"/>
    </source>
</evidence>
<dbReference type="STRING" id="41875.K8EQ37"/>
<dbReference type="InterPro" id="IPR003020">
    <property type="entry name" value="HCO3_transpt_euk"/>
</dbReference>
<protein>
    <submittedName>
        <fullName evidence="9">Unnamed protein product</fullName>
    </submittedName>
</protein>
<feature type="domain" description="Bicarbonate transporter-like transmembrane" evidence="8">
    <location>
        <begin position="414"/>
        <end position="583"/>
    </location>
</feature>
<evidence type="ECO:0000256" key="2">
    <source>
        <dbReference type="ARBA" id="ARBA00006262"/>
    </source>
</evidence>
<evidence type="ECO:0000256" key="5">
    <source>
        <dbReference type="ARBA" id="ARBA00023136"/>
    </source>
</evidence>
<dbReference type="InterPro" id="IPR011531">
    <property type="entry name" value="HCO3_transpt-like_TM_dom"/>
</dbReference>
<keyword evidence="3 7" id="KW-0812">Transmembrane</keyword>
<feature type="transmembrane region" description="Helical" evidence="7">
    <location>
        <begin position="726"/>
        <end position="747"/>
    </location>
</feature>
<dbReference type="Pfam" id="PF00955">
    <property type="entry name" value="HCO3_cotransp"/>
    <property type="match status" value="2"/>
</dbReference>
<feature type="compositionally biased region" description="Basic and acidic residues" evidence="6">
    <location>
        <begin position="47"/>
        <end position="60"/>
    </location>
</feature>
<dbReference type="GO" id="GO:0050801">
    <property type="term" value="P:monoatomic ion homeostasis"/>
    <property type="evidence" value="ECO:0007669"/>
    <property type="project" value="TreeGrafter"/>
</dbReference>
<proteinExistence type="inferred from homology"/>
<dbReference type="Proteomes" id="UP000198341">
    <property type="component" value="Chromosome 1"/>
</dbReference>
<dbReference type="GO" id="GO:0005452">
    <property type="term" value="F:solute:inorganic anion antiporter activity"/>
    <property type="evidence" value="ECO:0007669"/>
    <property type="project" value="InterPro"/>
</dbReference>
<feature type="compositionally biased region" description="Basic and acidic residues" evidence="6">
    <location>
        <begin position="1"/>
        <end position="39"/>
    </location>
</feature>